<dbReference type="InParanoid" id="A0A672TE24"/>
<dbReference type="SUPFAM" id="SSF64268">
    <property type="entry name" value="PX domain"/>
    <property type="match status" value="1"/>
</dbReference>
<dbReference type="Gene3D" id="4.10.60.10">
    <property type="entry name" value="Zinc finger, CCHC-type"/>
    <property type="match status" value="1"/>
</dbReference>
<keyword evidence="1" id="KW-0479">Metal-binding</keyword>
<dbReference type="SUPFAM" id="SSF47769">
    <property type="entry name" value="SAM/Pointed domain"/>
    <property type="match status" value="1"/>
</dbReference>
<dbReference type="InterPro" id="IPR001878">
    <property type="entry name" value="Znf_CCHC"/>
</dbReference>
<sequence>MASNHPAFSFHQKQVLRQELTQIQNIMASTSKNPSTSTLDTMATHPGCHKVTPRSETPINSVSTSLENVLHTSAHSIEESLPKRPSGKHSKVSVEKVELKGLAHKKNERNVEYSFEVLWSDSSMTLVTKSSIEVTEFISKLSQLYPEENLEKFIPCLAGPDSFYLERNHMDLESDLRYLAPLPSHVVKNDHVRKFFSTSSPSHLKIIFFSSQNHIQHSAAAPVALPHCSHAGGTGSSLAYRTQMDTSSSPMLMSSSPQTPQTQEQNGILDWLRKLRLHKYYPVFKQLTMEKFLSLTEEDLNKFESLTMGAKKKLKTQLELEKEKSEKRCLNPTTPSSVTSSGVARVPPTTHVGPIQSIRGNHAAELRVDVDQPAHPLPPEGSSSEYSSSSSSPMGIQTREESSDSAEENERRLEIHLDGSEKEKPVMLLNHFTSSSARPTAQVLPVQNDTGSNPSSHHALPMQMMSAASTHITPIRMLNSVHKSERGNADMKLLSSSMHSLLSLEERNKVSPGSRGSIKMEKSFGNTVVDVMSASSPHQPLQVLSGAAESSSPTSTINFGSRTKAVHASTLDRVIKTAQQPGLIVETSTAATVTSSTVFHVARPPIKLLVSSSLPTDSAIAGQTSCSSNMQITVSPAIINPRTALYTANTKVAFSAMSSMPVAPMQGSFCANSNTASSSSHPSMSFVTMANLPSCPAPSSSPTLSSVAENNLYSSSSSSGSTGSIPVPNQNHHHHHHQQLQPPGCMVCSSCGCSGNCGSSSMTVSYANYFQHPFSGPSMFTFPFLPFNPLCSNSYINTQQYNSSTTFPMVHTAYNSGIAPDSVMTGQSTFAVPPVQNFMAGAAGVYQAQGMMGNSNGSSHKKNGNLSCYNCGASGHRAQDCKQPPMDFNRQGTFRLKYAPPSESLDSTD</sequence>
<dbReference type="InterPro" id="IPR013761">
    <property type="entry name" value="SAM/pointed_sf"/>
</dbReference>
<keyword evidence="1" id="KW-0862">Zinc</keyword>
<feature type="region of interest" description="Disordered" evidence="2">
    <location>
        <begin position="30"/>
        <end position="59"/>
    </location>
</feature>
<dbReference type="Ensembl" id="ENSSHBT00005000077.1">
    <property type="protein sequence ID" value="ENSSHBP00005000053.1"/>
    <property type="gene ID" value="ENSSHBG00005000061.1"/>
</dbReference>
<dbReference type="Pfam" id="PF00098">
    <property type="entry name" value="zf-CCHC"/>
    <property type="match status" value="1"/>
</dbReference>
<name>A0A672TE24_STRHB</name>
<feature type="region of interest" description="Disordered" evidence="2">
    <location>
        <begin position="319"/>
        <end position="358"/>
    </location>
</feature>
<organism evidence="4 5">
    <name type="scientific">Strigops habroptila</name>
    <name type="common">Kakapo</name>
    <dbReference type="NCBI Taxonomy" id="2489341"/>
    <lineage>
        <taxon>Eukaryota</taxon>
        <taxon>Metazoa</taxon>
        <taxon>Chordata</taxon>
        <taxon>Craniata</taxon>
        <taxon>Vertebrata</taxon>
        <taxon>Euteleostomi</taxon>
        <taxon>Archelosauria</taxon>
        <taxon>Archosauria</taxon>
        <taxon>Dinosauria</taxon>
        <taxon>Saurischia</taxon>
        <taxon>Theropoda</taxon>
        <taxon>Coelurosauria</taxon>
        <taxon>Aves</taxon>
        <taxon>Neognathae</taxon>
        <taxon>Neoaves</taxon>
        <taxon>Telluraves</taxon>
        <taxon>Australaves</taxon>
        <taxon>Psittaciformes</taxon>
        <taxon>Psittacidae</taxon>
        <taxon>Strigops</taxon>
    </lineage>
</organism>
<feature type="compositionally biased region" description="Basic and acidic residues" evidence="2">
    <location>
        <begin position="398"/>
        <end position="420"/>
    </location>
</feature>
<dbReference type="InterPro" id="IPR001660">
    <property type="entry name" value="SAM"/>
</dbReference>
<evidence type="ECO:0000256" key="1">
    <source>
        <dbReference type="PROSITE-ProRule" id="PRU00047"/>
    </source>
</evidence>
<gene>
    <name evidence="4" type="primary">LOC115619037</name>
</gene>
<dbReference type="GO" id="GO:0008270">
    <property type="term" value="F:zinc ion binding"/>
    <property type="evidence" value="ECO:0007669"/>
    <property type="project" value="UniProtKB-KW"/>
</dbReference>
<feature type="compositionally biased region" description="Low complexity" evidence="2">
    <location>
        <begin position="382"/>
        <end position="392"/>
    </location>
</feature>
<evidence type="ECO:0000259" key="3">
    <source>
        <dbReference type="PROSITE" id="PS50158"/>
    </source>
</evidence>
<accession>A0A672TE24</accession>
<dbReference type="GO" id="GO:0003676">
    <property type="term" value="F:nucleic acid binding"/>
    <property type="evidence" value="ECO:0007669"/>
    <property type="project" value="InterPro"/>
</dbReference>
<feature type="compositionally biased region" description="Low complexity" evidence="2">
    <location>
        <begin position="714"/>
        <end position="724"/>
    </location>
</feature>
<feature type="region of interest" description="Disordered" evidence="2">
    <location>
        <begin position="711"/>
        <end position="738"/>
    </location>
</feature>
<feature type="compositionally biased region" description="Low complexity" evidence="2">
    <location>
        <begin position="330"/>
        <end position="341"/>
    </location>
</feature>
<dbReference type="GO" id="GO:0035091">
    <property type="term" value="F:phosphatidylinositol binding"/>
    <property type="evidence" value="ECO:0007669"/>
    <property type="project" value="InterPro"/>
</dbReference>
<dbReference type="GeneTree" id="ENSGT00520000055637"/>
<reference evidence="4" key="2">
    <citation type="submission" date="2025-08" db="UniProtKB">
        <authorList>
            <consortium name="Ensembl"/>
        </authorList>
    </citation>
    <scope>IDENTIFICATION</scope>
</reference>
<dbReference type="InterPro" id="IPR036875">
    <property type="entry name" value="Znf_CCHC_sf"/>
</dbReference>
<dbReference type="InterPro" id="IPR036871">
    <property type="entry name" value="PX_dom_sf"/>
</dbReference>
<feature type="region of interest" description="Disordered" evidence="2">
    <location>
        <begin position="372"/>
        <end position="420"/>
    </location>
</feature>
<reference evidence="4" key="3">
    <citation type="submission" date="2025-09" db="UniProtKB">
        <authorList>
            <consortium name="Ensembl"/>
        </authorList>
    </citation>
    <scope>IDENTIFICATION</scope>
</reference>
<dbReference type="Gene3D" id="3.30.1520.10">
    <property type="entry name" value="Phox-like domain"/>
    <property type="match status" value="1"/>
</dbReference>
<dbReference type="SUPFAM" id="SSF57756">
    <property type="entry name" value="Retrovirus zinc finger-like domains"/>
    <property type="match status" value="1"/>
</dbReference>
<feature type="compositionally biased region" description="Polar residues" evidence="2">
    <location>
        <begin position="30"/>
        <end position="41"/>
    </location>
</feature>
<dbReference type="PANTHER" id="PTHR16195:SF16">
    <property type="entry name" value="ZINC FINGER CCHC DOMAIN-CONTAINING PROTEIN 14"/>
    <property type="match status" value="1"/>
</dbReference>
<feature type="compositionally biased region" description="Basic and acidic residues" evidence="2">
    <location>
        <begin position="319"/>
        <end position="329"/>
    </location>
</feature>
<keyword evidence="1" id="KW-0863">Zinc-finger</keyword>
<proteinExistence type="predicted"/>
<reference evidence="4 5" key="1">
    <citation type="submission" date="2019-11" db="EMBL/GenBank/DDBJ databases">
        <title>Strigops habroptila (kakapo) genome, bStrHab1, primary haplotype, v2.</title>
        <authorList>
            <person name="Jarvis E.D."/>
            <person name="Howard J."/>
            <person name="Rhie A."/>
            <person name="Phillippy A."/>
            <person name="Korlach J."/>
            <person name="Digby A."/>
            <person name="Iorns D."/>
            <person name="Eason D."/>
            <person name="Robertson B."/>
            <person name="Raemaekers T."/>
            <person name="Howe K."/>
            <person name="Lewin H."/>
            <person name="Damas J."/>
            <person name="Hastie A."/>
            <person name="Tracey A."/>
            <person name="Chow W."/>
            <person name="Fedrigo O."/>
        </authorList>
    </citation>
    <scope>NUCLEOTIDE SEQUENCE [LARGE SCALE GENOMIC DNA]</scope>
</reference>
<evidence type="ECO:0000313" key="5">
    <source>
        <dbReference type="Proteomes" id="UP000472266"/>
    </source>
</evidence>
<dbReference type="CDD" id="cd09558">
    <property type="entry name" value="SAM_ZCCH14"/>
    <property type="match status" value="1"/>
</dbReference>
<dbReference type="AlphaFoldDB" id="A0A672TE24"/>
<protein>
    <recommendedName>
        <fullName evidence="3">CCHC-type domain-containing protein</fullName>
    </recommendedName>
</protein>
<evidence type="ECO:0000313" key="4">
    <source>
        <dbReference type="Ensembl" id="ENSSHBP00005000053.1"/>
    </source>
</evidence>
<dbReference type="Pfam" id="PF00536">
    <property type="entry name" value="SAM_1"/>
    <property type="match status" value="1"/>
</dbReference>
<dbReference type="PROSITE" id="PS50158">
    <property type="entry name" value="ZF_CCHC"/>
    <property type="match status" value="1"/>
</dbReference>
<feature type="domain" description="CCHC-type" evidence="3">
    <location>
        <begin position="868"/>
        <end position="883"/>
    </location>
</feature>
<dbReference type="PANTHER" id="PTHR16195">
    <property type="entry name" value="ZINC FINGER CCHC DOMAIN CONTAINING PROTEIN"/>
    <property type="match status" value="1"/>
</dbReference>
<keyword evidence="5" id="KW-1185">Reference proteome</keyword>
<dbReference type="InterPro" id="IPR037632">
    <property type="entry name" value="ZCCH14_SAM"/>
</dbReference>
<dbReference type="Gene3D" id="1.10.150.50">
    <property type="entry name" value="Transcription Factor, Ets-1"/>
    <property type="match status" value="1"/>
</dbReference>
<dbReference type="OMA" id="DLGCMVQ"/>
<evidence type="ECO:0000256" key="2">
    <source>
        <dbReference type="SAM" id="MobiDB-lite"/>
    </source>
</evidence>
<dbReference type="InterPro" id="IPR042344">
    <property type="entry name" value="ZCCHC14"/>
</dbReference>
<dbReference type="Proteomes" id="UP000472266">
    <property type="component" value="Chromosome 13"/>
</dbReference>
<dbReference type="SMART" id="SM00343">
    <property type="entry name" value="ZnF_C2HC"/>
    <property type="match status" value="1"/>
</dbReference>